<evidence type="ECO:0000256" key="1">
    <source>
        <dbReference type="ARBA" id="ARBA00022491"/>
    </source>
</evidence>
<dbReference type="PROSITE" id="PS50949">
    <property type="entry name" value="HTH_GNTR"/>
    <property type="match status" value="1"/>
</dbReference>
<name>A0A3S6QTP0_9LACO</name>
<dbReference type="Gene3D" id="3.40.1410.10">
    <property type="entry name" value="Chorismate lyase-like"/>
    <property type="match status" value="1"/>
</dbReference>
<dbReference type="GeneID" id="78522241"/>
<evidence type="ECO:0000313" key="7">
    <source>
        <dbReference type="Proteomes" id="UP000324497"/>
    </source>
</evidence>
<gene>
    <name evidence="6" type="ORF">BSQ50_02360</name>
</gene>
<dbReference type="InterPro" id="IPR000524">
    <property type="entry name" value="Tscrpt_reg_HTH_GntR"/>
</dbReference>
<evidence type="ECO:0000256" key="3">
    <source>
        <dbReference type="ARBA" id="ARBA00023125"/>
    </source>
</evidence>
<dbReference type="EMBL" id="CP018180">
    <property type="protein sequence ID" value="AUJ31502.1"/>
    <property type="molecule type" value="Genomic_DNA"/>
</dbReference>
<dbReference type="SMART" id="SM00345">
    <property type="entry name" value="HTH_GNTR"/>
    <property type="match status" value="1"/>
</dbReference>
<sequence length="240" mass="27425">MKEKKYQLIANEIKKRILNETYKANELMPEQGKLAKEFGVSKITIKKALDGLARAGLIYKKSGLGTYVLGQTLKMGKLDSPANAFDGLYHQQGKEHIKSKVILFEPEFPSAHVAQKLNITTTELVYNIKRLRIIDGMPFILEHTYMPVSIVPKLPLESIKSSIYSYIHDELNLKFGGAFRKIHSDWSNQDDVKYLETNLKVPMLEVEQVVWLANGKYVEYSKSRNVFNTRAITVVDINNF</sequence>
<dbReference type="SMART" id="SM00866">
    <property type="entry name" value="UTRA"/>
    <property type="match status" value="1"/>
</dbReference>
<dbReference type="Proteomes" id="UP000324497">
    <property type="component" value="Chromosome"/>
</dbReference>
<dbReference type="InterPro" id="IPR036390">
    <property type="entry name" value="WH_DNA-bd_sf"/>
</dbReference>
<dbReference type="Gene3D" id="1.10.10.10">
    <property type="entry name" value="Winged helix-like DNA-binding domain superfamily/Winged helix DNA-binding domain"/>
    <property type="match status" value="1"/>
</dbReference>
<evidence type="ECO:0000313" key="6">
    <source>
        <dbReference type="EMBL" id="AUJ31502.1"/>
    </source>
</evidence>
<dbReference type="AlphaFoldDB" id="A0A3S6QTP0"/>
<dbReference type="FunFam" id="3.40.1410.10:FF:000008">
    <property type="entry name" value="Transcriptional regulator, GntR family"/>
    <property type="match status" value="1"/>
</dbReference>
<dbReference type="SUPFAM" id="SSF64288">
    <property type="entry name" value="Chorismate lyase-like"/>
    <property type="match status" value="1"/>
</dbReference>
<dbReference type="KEGG" id="lng:BSQ50_02360"/>
<dbReference type="PRINTS" id="PR00035">
    <property type="entry name" value="HTHGNTR"/>
</dbReference>
<dbReference type="Pfam" id="PF00392">
    <property type="entry name" value="GntR"/>
    <property type="match status" value="1"/>
</dbReference>
<reference evidence="6 7" key="1">
    <citation type="submission" date="2016-11" db="EMBL/GenBank/DDBJ databases">
        <title>Interaction between Lactobacillus species and yeast in water kefir.</title>
        <authorList>
            <person name="Behr J."/>
            <person name="Xu D."/>
            <person name="Vogel R.F."/>
        </authorList>
    </citation>
    <scope>NUCLEOTIDE SEQUENCE [LARGE SCALE GENOMIC DNA]</scope>
    <source>
        <strain evidence="6 7">TMW 1.1827</strain>
    </source>
</reference>
<keyword evidence="3" id="KW-0238">DNA-binding</keyword>
<dbReference type="InterPro" id="IPR028978">
    <property type="entry name" value="Chorismate_lyase_/UTRA_dom_sf"/>
</dbReference>
<keyword evidence="1" id="KW-0678">Repressor</keyword>
<keyword evidence="2" id="KW-0805">Transcription regulation</keyword>
<dbReference type="InterPro" id="IPR011663">
    <property type="entry name" value="UTRA"/>
</dbReference>
<dbReference type="GO" id="GO:0003677">
    <property type="term" value="F:DNA binding"/>
    <property type="evidence" value="ECO:0007669"/>
    <property type="project" value="UniProtKB-KW"/>
</dbReference>
<accession>A0A3S6QTP0</accession>
<keyword evidence="4" id="KW-0804">Transcription</keyword>
<dbReference type="GO" id="GO:0045892">
    <property type="term" value="P:negative regulation of DNA-templated transcription"/>
    <property type="evidence" value="ECO:0007669"/>
    <property type="project" value="TreeGrafter"/>
</dbReference>
<dbReference type="RefSeq" id="WP_057885065.1">
    <property type="nucleotide sequence ID" value="NZ_CP018180.1"/>
</dbReference>
<dbReference type="GO" id="GO:0003700">
    <property type="term" value="F:DNA-binding transcription factor activity"/>
    <property type="evidence" value="ECO:0007669"/>
    <property type="project" value="InterPro"/>
</dbReference>
<feature type="domain" description="HTH gntR-type" evidence="5">
    <location>
        <begin position="3"/>
        <end position="71"/>
    </location>
</feature>
<keyword evidence="7" id="KW-1185">Reference proteome</keyword>
<proteinExistence type="predicted"/>
<dbReference type="Pfam" id="PF07702">
    <property type="entry name" value="UTRA"/>
    <property type="match status" value="1"/>
</dbReference>
<dbReference type="PANTHER" id="PTHR44846">
    <property type="entry name" value="MANNOSYL-D-GLYCERATE TRANSPORT/METABOLISM SYSTEM REPRESSOR MNGR-RELATED"/>
    <property type="match status" value="1"/>
</dbReference>
<dbReference type="InterPro" id="IPR036388">
    <property type="entry name" value="WH-like_DNA-bd_sf"/>
</dbReference>
<evidence type="ECO:0000256" key="2">
    <source>
        <dbReference type="ARBA" id="ARBA00023015"/>
    </source>
</evidence>
<dbReference type="CDD" id="cd07377">
    <property type="entry name" value="WHTH_GntR"/>
    <property type="match status" value="1"/>
</dbReference>
<organism evidence="6 7">
    <name type="scientific">Liquorilactobacillus nagelii</name>
    <dbReference type="NCBI Taxonomy" id="82688"/>
    <lineage>
        <taxon>Bacteria</taxon>
        <taxon>Bacillati</taxon>
        <taxon>Bacillota</taxon>
        <taxon>Bacilli</taxon>
        <taxon>Lactobacillales</taxon>
        <taxon>Lactobacillaceae</taxon>
        <taxon>Liquorilactobacillus</taxon>
    </lineage>
</organism>
<evidence type="ECO:0000259" key="5">
    <source>
        <dbReference type="PROSITE" id="PS50949"/>
    </source>
</evidence>
<dbReference type="PANTHER" id="PTHR44846:SF5">
    <property type="entry name" value="HTH-TYPE TRANSCRIPTIONAL REGULATOR GMUR"/>
    <property type="match status" value="1"/>
</dbReference>
<dbReference type="SUPFAM" id="SSF46785">
    <property type="entry name" value="Winged helix' DNA-binding domain"/>
    <property type="match status" value="1"/>
</dbReference>
<protein>
    <submittedName>
        <fullName evidence="6">GntR family transcriptional regulator</fullName>
    </submittedName>
</protein>
<evidence type="ECO:0000256" key="4">
    <source>
        <dbReference type="ARBA" id="ARBA00023163"/>
    </source>
</evidence>
<dbReference type="InterPro" id="IPR050679">
    <property type="entry name" value="Bact_HTH_transcr_reg"/>
</dbReference>